<feature type="signal peptide" evidence="2">
    <location>
        <begin position="1"/>
        <end position="22"/>
    </location>
</feature>
<dbReference type="InterPro" id="IPR043502">
    <property type="entry name" value="DNA/RNA_pol_sf"/>
</dbReference>
<dbReference type="SUPFAM" id="SSF56672">
    <property type="entry name" value="DNA/RNA polymerases"/>
    <property type="match status" value="1"/>
</dbReference>
<evidence type="ECO:0000256" key="1">
    <source>
        <dbReference type="SAM" id="Phobius"/>
    </source>
</evidence>
<dbReference type="EMBL" id="QGNW01001737">
    <property type="protein sequence ID" value="RVW31862.1"/>
    <property type="molecule type" value="Genomic_DNA"/>
</dbReference>
<keyword evidence="1" id="KW-1133">Transmembrane helix</keyword>
<evidence type="ECO:0000259" key="3">
    <source>
        <dbReference type="Pfam" id="PF07727"/>
    </source>
</evidence>
<protein>
    <submittedName>
        <fullName evidence="4">Retrovirus-related Pol polyprotein from transposon RE1</fullName>
    </submittedName>
</protein>
<dbReference type="AlphaFoldDB" id="A0A438D8S9"/>
<dbReference type="Pfam" id="PF07727">
    <property type="entry name" value="RVT_2"/>
    <property type="match status" value="1"/>
</dbReference>
<comment type="caution">
    <text evidence="4">The sequence shown here is derived from an EMBL/GenBank/DDBJ whole genome shotgun (WGS) entry which is preliminary data.</text>
</comment>
<evidence type="ECO:0000313" key="5">
    <source>
        <dbReference type="Proteomes" id="UP000288805"/>
    </source>
</evidence>
<organism evidence="4 5">
    <name type="scientific">Vitis vinifera</name>
    <name type="common">Grape</name>
    <dbReference type="NCBI Taxonomy" id="29760"/>
    <lineage>
        <taxon>Eukaryota</taxon>
        <taxon>Viridiplantae</taxon>
        <taxon>Streptophyta</taxon>
        <taxon>Embryophyta</taxon>
        <taxon>Tracheophyta</taxon>
        <taxon>Spermatophyta</taxon>
        <taxon>Magnoliopsida</taxon>
        <taxon>eudicotyledons</taxon>
        <taxon>Gunneridae</taxon>
        <taxon>Pentapetalae</taxon>
        <taxon>rosids</taxon>
        <taxon>Vitales</taxon>
        <taxon>Vitaceae</taxon>
        <taxon>Viteae</taxon>
        <taxon>Vitis</taxon>
    </lineage>
</organism>
<gene>
    <name evidence="4" type="primary">RE1_698</name>
    <name evidence="4" type="ORF">CK203_099018</name>
</gene>
<keyword evidence="1" id="KW-0472">Membrane</keyword>
<feature type="transmembrane region" description="Helical" evidence="1">
    <location>
        <begin position="139"/>
        <end position="159"/>
    </location>
</feature>
<proteinExistence type="predicted"/>
<name>A0A438D8S9_VITVI</name>
<dbReference type="Proteomes" id="UP000288805">
    <property type="component" value="Unassembled WGS sequence"/>
</dbReference>
<reference evidence="4 5" key="1">
    <citation type="journal article" date="2018" name="PLoS Genet.">
        <title>Population sequencing reveals clonal diversity and ancestral inbreeding in the grapevine cultivar Chardonnay.</title>
        <authorList>
            <person name="Roach M.J."/>
            <person name="Johnson D.L."/>
            <person name="Bohlmann J."/>
            <person name="van Vuuren H.J."/>
            <person name="Jones S.J."/>
            <person name="Pretorius I.S."/>
            <person name="Schmidt S.A."/>
            <person name="Borneman A.R."/>
        </authorList>
    </citation>
    <scope>NUCLEOTIDE SEQUENCE [LARGE SCALE GENOMIC DNA]</scope>
    <source>
        <strain evidence="5">cv. Chardonnay</strain>
        <tissue evidence="4">Leaf</tissue>
    </source>
</reference>
<keyword evidence="1" id="KW-0812">Transmembrane</keyword>
<keyword evidence="2" id="KW-0732">Signal</keyword>
<feature type="domain" description="Reverse transcriptase Ty1/copia-type" evidence="3">
    <location>
        <begin position="25"/>
        <end position="150"/>
    </location>
</feature>
<sequence>MPCPRNLMPCLAMVLLVPPYPSQNLVNCKWVFHIKHKLDGSIERYKAQLVTKGFHQHPSIDYHDTFGLVVKPTTIRVILSLVLSNEWSLQQLDVNNVFLHGHLFEDVYMVQPLGFIDQNLPNHVCCLCKALYGLEQALWAWYTGLWLFLVAASNYLGFINKFVSQLATRFSIKDHGSLSFFLRVEVIPSEDGLFLSQ</sequence>
<feature type="chain" id="PRO_5019295219" evidence="2">
    <location>
        <begin position="23"/>
        <end position="197"/>
    </location>
</feature>
<accession>A0A438D8S9</accession>
<evidence type="ECO:0000313" key="4">
    <source>
        <dbReference type="EMBL" id="RVW31862.1"/>
    </source>
</evidence>
<evidence type="ECO:0000256" key="2">
    <source>
        <dbReference type="SAM" id="SignalP"/>
    </source>
</evidence>
<dbReference type="InterPro" id="IPR013103">
    <property type="entry name" value="RVT_2"/>
</dbReference>